<dbReference type="OrthoDB" id="77201at2759"/>
<evidence type="ECO:0000256" key="6">
    <source>
        <dbReference type="ARBA" id="ARBA00022475"/>
    </source>
</evidence>
<evidence type="ECO:0000256" key="14">
    <source>
        <dbReference type="ARBA" id="ARBA00023316"/>
    </source>
</evidence>
<keyword evidence="6" id="KW-1003">Cell membrane</keyword>
<keyword evidence="11" id="KW-0472">Membrane</keyword>
<evidence type="ECO:0000256" key="10">
    <source>
        <dbReference type="ARBA" id="ARBA00022801"/>
    </source>
</evidence>
<evidence type="ECO:0000256" key="5">
    <source>
        <dbReference type="ARBA" id="ARBA00012780"/>
    </source>
</evidence>
<keyword evidence="7" id="KW-0134">Cell wall</keyword>
<protein>
    <recommendedName>
        <fullName evidence="5">glucan endo-1,3-beta-D-glucosidase</fullName>
        <ecNumber evidence="5">3.2.1.39</ecNumber>
    </recommendedName>
    <alternativeName>
        <fullName evidence="18">Endo-1,3-beta-glucanase btgC</fullName>
    </alternativeName>
    <alternativeName>
        <fullName evidence="17">Laminarinase btgC</fullName>
    </alternativeName>
</protein>
<comment type="function">
    <text evidence="16">Glucanases play a role in cell expansion during growth, in cell-cell fusion during mating, and in spore release during sporulation. This enzyme may be involved in beta-glucan degradation. Active on laminarin and lichenan.</text>
</comment>
<organism evidence="21 22">
    <name type="scientific">Phytophthora lilii</name>
    <dbReference type="NCBI Taxonomy" id="2077276"/>
    <lineage>
        <taxon>Eukaryota</taxon>
        <taxon>Sar</taxon>
        <taxon>Stramenopiles</taxon>
        <taxon>Oomycota</taxon>
        <taxon>Peronosporomycetes</taxon>
        <taxon>Peronosporales</taxon>
        <taxon>Peronosporaceae</taxon>
        <taxon>Phytophthora</taxon>
    </lineage>
</organism>
<dbReference type="GO" id="GO:0000272">
    <property type="term" value="P:polysaccharide catabolic process"/>
    <property type="evidence" value="ECO:0007669"/>
    <property type="project" value="UniProtKB-KW"/>
</dbReference>
<evidence type="ECO:0000256" key="9">
    <source>
        <dbReference type="ARBA" id="ARBA00022729"/>
    </source>
</evidence>
<evidence type="ECO:0000256" key="13">
    <source>
        <dbReference type="ARBA" id="ARBA00023277"/>
    </source>
</evidence>
<keyword evidence="12" id="KW-0325">Glycoprotein</keyword>
<dbReference type="SUPFAM" id="SSF51445">
    <property type="entry name" value="(Trans)glycosidases"/>
    <property type="match status" value="1"/>
</dbReference>
<evidence type="ECO:0000256" key="8">
    <source>
        <dbReference type="ARBA" id="ARBA00022525"/>
    </source>
</evidence>
<dbReference type="EC" id="3.2.1.39" evidence="5"/>
<dbReference type="EMBL" id="BSXW01000248">
    <property type="protein sequence ID" value="GMF16275.1"/>
    <property type="molecule type" value="Genomic_DNA"/>
</dbReference>
<dbReference type="Gene3D" id="3.20.20.80">
    <property type="entry name" value="Glycosidases"/>
    <property type="match status" value="1"/>
</dbReference>
<dbReference type="InterPro" id="IPR050732">
    <property type="entry name" value="Beta-glucan_modifiers"/>
</dbReference>
<evidence type="ECO:0000256" key="12">
    <source>
        <dbReference type="ARBA" id="ARBA00023180"/>
    </source>
</evidence>
<keyword evidence="15" id="KW-0624">Polysaccharide degradation</keyword>
<evidence type="ECO:0000256" key="3">
    <source>
        <dbReference type="ARBA" id="ARBA00004236"/>
    </source>
</evidence>
<sequence length="302" mass="31825">MKLFAPILVGIATLAAQVSANGVCYDPNHAASGTMDAASIAADMKVIKSHGFNTVRTYISLLGSKESGTNIGLTIASTNLNITAALGVPYPQSDYVAQMDAALTAANTGGVAYIFVGNENLAGANNVPSEMIQVIKSIKALVPSTVKVGTVQRNTEVINYSGISGWSDLVAACDVVGVNVHPYFTPGTTAASAIDVVKDQWAVMQKNVGDKLMVTETGWPSKGTLSGSTGSVAGMQKFYSDYKTWSSSMDEAFYFQIFDTPYKTNAYEKSYGLLTSDSQEKFSLADASATETAGTVSPKRLR</sequence>
<evidence type="ECO:0000256" key="20">
    <source>
        <dbReference type="SAM" id="SignalP"/>
    </source>
</evidence>
<dbReference type="GO" id="GO:0005886">
    <property type="term" value="C:plasma membrane"/>
    <property type="evidence" value="ECO:0007669"/>
    <property type="project" value="UniProtKB-SubCell"/>
</dbReference>
<keyword evidence="9 20" id="KW-0732">Signal</keyword>
<name>A0A9W6TNS2_9STRA</name>
<evidence type="ECO:0000256" key="18">
    <source>
        <dbReference type="ARBA" id="ARBA00043078"/>
    </source>
</evidence>
<dbReference type="GO" id="GO:0071555">
    <property type="term" value="P:cell wall organization"/>
    <property type="evidence" value="ECO:0007669"/>
    <property type="project" value="UniProtKB-KW"/>
</dbReference>
<comment type="caution">
    <text evidence="21">The sequence shown here is derived from an EMBL/GenBank/DDBJ whole genome shotgun (WGS) entry which is preliminary data.</text>
</comment>
<dbReference type="GO" id="GO:0042973">
    <property type="term" value="F:glucan endo-1,3-beta-D-glucosidase activity"/>
    <property type="evidence" value="ECO:0007669"/>
    <property type="project" value="UniProtKB-EC"/>
</dbReference>
<dbReference type="PANTHER" id="PTHR16631:SF17">
    <property type="entry name" value="GLUCAN ENDO-1,3-BETA-GLUCOSIDASE BTGC"/>
    <property type="match status" value="1"/>
</dbReference>
<evidence type="ECO:0000256" key="1">
    <source>
        <dbReference type="ARBA" id="ARBA00000382"/>
    </source>
</evidence>
<dbReference type="InterPro" id="IPR000490">
    <property type="entry name" value="Glyco_hydro_17"/>
</dbReference>
<feature type="chain" id="PRO_5040754458" description="glucan endo-1,3-beta-D-glucosidase" evidence="20">
    <location>
        <begin position="21"/>
        <end position="302"/>
    </location>
</feature>
<gene>
    <name evidence="21" type="ORF">Plil01_000575900</name>
</gene>
<keyword evidence="13" id="KW-0119">Carbohydrate metabolism</keyword>
<keyword evidence="14" id="KW-0961">Cell wall biogenesis/degradation</keyword>
<comment type="similarity">
    <text evidence="4 19">Belongs to the glycosyl hydrolase 17 family.</text>
</comment>
<reference evidence="21" key="1">
    <citation type="submission" date="2023-04" db="EMBL/GenBank/DDBJ databases">
        <title>Phytophthora lilii NBRC 32176.</title>
        <authorList>
            <person name="Ichikawa N."/>
            <person name="Sato H."/>
            <person name="Tonouchi N."/>
        </authorList>
    </citation>
    <scope>NUCLEOTIDE SEQUENCE</scope>
    <source>
        <strain evidence="21">NBRC 32176</strain>
    </source>
</reference>
<accession>A0A9W6TNS2</accession>
<evidence type="ECO:0000313" key="21">
    <source>
        <dbReference type="EMBL" id="GMF16275.1"/>
    </source>
</evidence>
<keyword evidence="22" id="KW-1185">Reference proteome</keyword>
<evidence type="ECO:0000313" key="22">
    <source>
        <dbReference type="Proteomes" id="UP001165083"/>
    </source>
</evidence>
<dbReference type="Pfam" id="PF00332">
    <property type="entry name" value="Glyco_hydro_17"/>
    <property type="match status" value="1"/>
</dbReference>
<evidence type="ECO:0000256" key="4">
    <source>
        <dbReference type="ARBA" id="ARBA00008773"/>
    </source>
</evidence>
<evidence type="ECO:0000256" key="11">
    <source>
        <dbReference type="ARBA" id="ARBA00023136"/>
    </source>
</evidence>
<comment type="subcellular location">
    <subcellularLocation>
        <location evidence="3">Cell membrane</location>
    </subcellularLocation>
    <subcellularLocation>
        <location evidence="2">Secreted</location>
        <location evidence="2">Cell wall</location>
    </subcellularLocation>
</comment>
<dbReference type="PANTHER" id="PTHR16631">
    <property type="entry name" value="GLUCAN 1,3-BETA-GLUCOSIDASE"/>
    <property type="match status" value="1"/>
</dbReference>
<dbReference type="InterPro" id="IPR017853">
    <property type="entry name" value="GH"/>
</dbReference>
<evidence type="ECO:0000256" key="16">
    <source>
        <dbReference type="ARBA" id="ARBA00037649"/>
    </source>
</evidence>
<evidence type="ECO:0000256" key="19">
    <source>
        <dbReference type="RuleBase" id="RU004335"/>
    </source>
</evidence>
<evidence type="ECO:0000256" key="2">
    <source>
        <dbReference type="ARBA" id="ARBA00004191"/>
    </source>
</evidence>
<evidence type="ECO:0000256" key="7">
    <source>
        <dbReference type="ARBA" id="ARBA00022512"/>
    </source>
</evidence>
<dbReference type="Proteomes" id="UP001165083">
    <property type="component" value="Unassembled WGS sequence"/>
</dbReference>
<comment type="catalytic activity">
    <reaction evidence="1">
        <text>Hydrolysis of (1-&gt;3)-beta-D-glucosidic linkages in (1-&gt;3)-beta-D-glucans.</text>
        <dbReference type="EC" id="3.2.1.39"/>
    </reaction>
</comment>
<evidence type="ECO:0000256" key="15">
    <source>
        <dbReference type="ARBA" id="ARBA00023326"/>
    </source>
</evidence>
<proteinExistence type="inferred from homology"/>
<feature type="signal peptide" evidence="20">
    <location>
        <begin position="1"/>
        <end position="20"/>
    </location>
</feature>
<dbReference type="AlphaFoldDB" id="A0A9W6TNS2"/>
<keyword evidence="10" id="KW-0378">Hydrolase</keyword>
<keyword evidence="8" id="KW-0964">Secreted</keyword>
<evidence type="ECO:0000256" key="17">
    <source>
        <dbReference type="ARBA" id="ARBA00042373"/>
    </source>
</evidence>